<keyword evidence="3" id="KW-1185">Reference proteome</keyword>
<evidence type="ECO:0000313" key="3">
    <source>
        <dbReference type="Proteomes" id="UP000630805"/>
    </source>
</evidence>
<proteinExistence type="predicted"/>
<organism evidence="2 3">
    <name type="scientific">Ruegeria haliotis</name>
    <dbReference type="NCBI Taxonomy" id="2747601"/>
    <lineage>
        <taxon>Bacteria</taxon>
        <taxon>Pseudomonadati</taxon>
        <taxon>Pseudomonadota</taxon>
        <taxon>Alphaproteobacteria</taxon>
        <taxon>Rhodobacterales</taxon>
        <taxon>Roseobacteraceae</taxon>
        <taxon>Ruegeria</taxon>
    </lineage>
</organism>
<dbReference type="RefSeq" id="WP_176861743.1">
    <property type="nucleotide sequence ID" value="NZ_JABXWT010000001.1"/>
</dbReference>
<reference evidence="2 3" key="1">
    <citation type="submission" date="2020-06" db="EMBL/GenBank/DDBJ databases">
        <authorList>
            <person name="Cao W.R."/>
        </authorList>
    </citation>
    <scope>NUCLEOTIDE SEQUENCE [LARGE SCALE GENOMIC DNA]</scope>
    <source>
        <strain evidence="2 3">B1Z28</strain>
    </source>
</reference>
<evidence type="ECO:0000313" key="2">
    <source>
        <dbReference type="EMBL" id="NVO54772.1"/>
    </source>
</evidence>
<evidence type="ECO:0008006" key="4">
    <source>
        <dbReference type="Google" id="ProtNLM"/>
    </source>
</evidence>
<keyword evidence="1" id="KW-0812">Transmembrane</keyword>
<accession>A0ABX2PMG6</accession>
<gene>
    <name evidence="2" type="ORF">HW561_03095</name>
</gene>
<protein>
    <recommendedName>
        <fullName evidence="4">PH (Pleckstrin Homology) domain-containing protein</fullName>
    </recommendedName>
</protein>
<name>A0ABX2PMG6_9RHOB</name>
<keyword evidence="1" id="KW-0472">Membrane</keyword>
<keyword evidence="1" id="KW-1133">Transmembrane helix</keyword>
<feature type="transmembrane region" description="Helical" evidence="1">
    <location>
        <begin position="41"/>
        <end position="58"/>
    </location>
</feature>
<dbReference type="EMBL" id="JABXWT010000001">
    <property type="protein sequence ID" value="NVO54772.1"/>
    <property type="molecule type" value="Genomic_DNA"/>
</dbReference>
<dbReference type="Proteomes" id="UP000630805">
    <property type="component" value="Unassembled WGS sequence"/>
</dbReference>
<sequence length="158" mass="17141">MQDEVLATVQASSARRWAGVGMLTSIGALVIYVALASPPELAWQLFLYVVGGVAFWLAHRMWHATNDRIELTRLELRTGSGRVIARVADIEAIDRGVFAFKPSNGFLVRTGTKGANSWAPGLWWRLGHRVGVGGVTAAAETKFMSEMLSAMLAERAGL</sequence>
<evidence type="ECO:0000256" key="1">
    <source>
        <dbReference type="SAM" id="Phobius"/>
    </source>
</evidence>
<feature type="transmembrane region" description="Helical" evidence="1">
    <location>
        <begin position="17"/>
        <end position="35"/>
    </location>
</feature>
<comment type="caution">
    <text evidence="2">The sequence shown here is derived from an EMBL/GenBank/DDBJ whole genome shotgun (WGS) entry which is preliminary data.</text>
</comment>